<dbReference type="Pfam" id="PF05988">
    <property type="entry name" value="DUF899"/>
    <property type="match status" value="1"/>
</dbReference>
<reference evidence="2 3" key="1">
    <citation type="submission" date="2018-11" db="EMBL/GenBank/DDBJ databases">
        <title>Genome sequence of Saitozyma podzolica DSM 27192.</title>
        <authorList>
            <person name="Aliyu H."/>
            <person name="Gorte O."/>
            <person name="Ochsenreither K."/>
        </authorList>
    </citation>
    <scope>NUCLEOTIDE SEQUENCE [LARGE SCALE GENOMIC DNA]</scope>
    <source>
        <strain evidence="2 3">DSM 27192</strain>
    </source>
</reference>
<dbReference type="OrthoDB" id="3503208at2759"/>
<feature type="coiled-coil region" evidence="1">
    <location>
        <begin position="20"/>
        <end position="47"/>
    </location>
</feature>
<dbReference type="InterPro" id="IPR036249">
    <property type="entry name" value="Thioredoxin-like_sf"/>
</dbReference>
<evidence type="ECO:0000313" key="3">
    <source>
        <dbReference type="Proteomes" id="UP000279259"/>
    </source>
</evidence>
<evidence type="ECO:0000256" key="1">
    <source>
        <dbReference type="SAM" id="Coils"/>
    </source>
</evidence>
<dbReference type="AlphaFoldDB" id="A0A427YLG3"/>
<evidence type="ECO:0000313" key="2">
    <source>
        <dbReference type="EMBL" id="RSH91935.1"/>
    </source>
</evidence>
<dbReference type="Gene3D" id="3.40.30.10">
    <property type="entry name" value="Glutaredoxin"/>
    <property type="match status" value="1"/>
</dbReference>
<evidence type="ECO:0008006" key="4">
    <source>
        <dbReference type="Google" id="ProtNLM"/>
    </source>
</evidence>
<keyword evidence="3" id="KW-1185">Reference proteome</keyword>
<protein>
    <recommendedName>
        <fullName evidence="4">DUF899 domain-containing protein</fullName>
    </recommendedName>
</protein>
<dbReference type="STRING" id="1890683.A0A427YLG3"/>
<keyword evidence="1" id="KW-0175">Coiled coil</keyword>
<accession>A0A427YLG3</accession>
<gene>
    <name evidence="2" type="ORF">EHS25_009305</name>
</gene>
<dbReference type="EMBL" id="RSCD01000007">
    <property type="protein sequence ID" value="RSH91935.1"/>
    <property type="molecule type" value="Genomic_DNA"/>
</dbReference>
<dbReference type="SUPFAM" id="SSF52833">
    <property type="entry name" value="Thioredoxin-like"/>
    <property type="match status" value="1"/>
</dbReference>
<proteinExistence type="predicted"/>
<organism evidence="2 3">
    <name type="scientific">Saitozyma podzolica</name>
    <dbReference type="NCBI Taxonomy" id="1890683"/>
    <lineage>
        <taxon>Eukaryota</taxon>
        <taxon>Fungi</taxon>
        <taxon>Dikarya</taxon>
        <taxon>Basidiomycota</taxon>
        <taxon>Agaricomycotina</taxon>
        <taxon>Tremellomycetes</taxon>
        <taxon>Tremellales</taxon>
        <taxon>Trimorphomycetaceae</taxon>
        <taxon>Saitozyma</taxon>
    </lineage>
</organism>
<name>A0A427YLG3_9TREE</name>
<sequence>MPSAAPLDAPKPKIVSAEEYAKARDELLKAEKEATRLLDRVAAQRRRLPMVQFDSSCNFKGPEGDKTLLELFGDDTQLALYQFMDLGPGKICPGCEHMGDSIPEFALKQLHDRGISFVFASNMPLEQIEECKKEHGWKMPFYSSRGTKFTDDCGCKYFMLSMFVRDANGNVYRTYSTTQRGVDRIVFSNNIEDLAVYGRQEEWEDSPEGWPQHPTYG</sequence>
<comment type="caution">
    <text evidence="2">The sequence shown here is derived from an EMBL/GenBank/DDBJ whole genome shotgun (WGS) entry which is preliminary data.</text>
</comment>
<dbReference type="InterPro" id="IPR010296">
    <property type="entry name" value="DUF899_thioredox"/>
</dbReference>
<dbReference type="Proteomes" id="UP000279259">
    <property type="component" value="Unassembled WGS sequence"/>
</dbReference>